<name>A0A379DY96_9BACT</name>
<dbReference type="AlphaFoldDB" id="A0A379DY96"/>
<dbReference type="Proteomes" id="UP000254072">
    <property type="component" value="Unassembled WGS sequence"/>
</dbReference>
<organism evidence="1 2">
    <name type="scientific">Prevotella disiens</name>
    <dbReference type="NCBI Taxonomy" id="28130"/>
    <lineage>
        <taxon>Bacteria</taxon>
        <taxon>Pseudomonadati</taxon>
        <taxon>Bacteroidota</taxon>
        <taxon>Bacteroidia</taxon>
        <taxon>Bacteroidales</taxon>
        <taxon>Prevotellaceae</taxon>
        <taxon>Prevotella</taxon>
    </lineage>
</organism>
<protein>
    <submittedName>
        <fullName evidence="1">Uncharacterized protein</fullName>
    </submittedName>
</protein>
<accession>A0A379DY96</accession>
<evidence type="ECO:0000313" key="2">
    <source>
        <dbReference type="Proteomes" id="UP000254072"/>
    </source>
</evidence>
<dbReference type="EMBL" id="UGTL01000001">
    <property type="protein sequence ID" value="SUB85140.1"/>
    <property type="molecule type" value="Genomic_DNA"/>
</dbReference>
<reference evidence="1 2" key="1">
    <citation type="submission" date="2018-06" db="EMBL/GenBank/DDBJ databases">
        <authorList>
            <consortium name="Pathogen Informatics"/>
            <person name="Doyle S."/>
        </authorList>
    </citation>
    <scope>NUCLEOTIDE SEQUENCE [LARGE SCALE GENOMIC DNA]</scope>
    <source>
        <strain evidence="1 2">NCTC11157</strain>
    </source>
</reference>
<gene>
    <name evidence="1" type="ORF">NCTC11157_00862</name>
</gene>
<evidence type="ECO:0000313" key="1">
    <source>
        <dbReference type="EMBL" id="SUB85140.1"/>
    </source>
</evidence>
<proteinExistence type="predicted"/>
<sequence length="67" mass="7971">MRFKSFYYLCMRSNRMLSIMAGWQRLSEQVIIDKSLSGLQHLKFLILGEACYLGMLKYYGFQLTYTL</sequence>